<name>A0A9E9M5C0_9CAUD</name>
<dbReference type="Proteomes" id="UP001164611">
    <property type="component" value="Segment"/>
</dbReference>
<keyword evidence="1" id="KW-1133">Transmembrane helix</keyword>
<accession>A0A9E9M5C0</accession>
<feature type="transmembrane region" description="Helical" evidence="1">
    <location>
        <begin position="6"/>
        <end position="31"/>
    </location>
</feature>
<protein>
    <recommendedName>
        <fullName evidence="4">YnhF family membrane protein</fullName>
    </recommendedName>
</protein>
<reference evidence="2" key="1">
    <citation type="submission" date="2022-12" db="EMBL/GenBank/DDBJ databases">
        <authorList>
            <person name="Li J.H."/>
            <person name="Qin J.H."/>
        </authorList>
    </citation>
    <scope>NUCLEOTIDE SEQUENCE</scope>
</reference>
<evidence type="ECO:0000313" key="3">
    <source>
        <dbReference type="Proteomes" id="UP001164611"/>
    </source>
</evidence>
<evidence type="ECO:0000313" key="2">
    <source>
        <dbReference type="EMBL" id="WAW44410.1"/>
    </source>
</evidence>
<evidence type="ECO:0000256" key="1">
    <source>
        <dbReference type="SAM" id="Phobius"/>
    </source>
</evidence>
<dbReference type="EMBL" id="OP970825">
    <property type="protein sequence ID" value="WAW44410.1"/>
    <property type="molecule type" value="Genomic_DNA"/>
</dbReference>
<organism evidence="2 3">
    <name type="scientific">Klebsiella phage Kp_GWPB35</name>
    <dbReference type="NCBI Taxonomy" id="3016016"/>
    <lineage>
        <taxon>Viruses</taxon>
        <taxon>Duplodnaviria</taxon>
        <taxon>Heunggongvirae</taxon>
        <taxon>Uroviricota</taxon>
        <taxon>Caudoviricetes</taxon>
        <taxon>Autographivirales</taxon>
        <taxon>Autotranscriptaviridae</taxon>
        <taxon>Studiervirinae</taxon>
        <taxon>Przondovirus</taxon>
        <taxon>Przondovirus GWPB35</taxon>
    </lineage>
</organism>
<proteinExistence type="predicted"/>
<sequence>MSKDHIIDIIVLVVATASAMVLGATIMYSYLN</sequence>
<keyword evidence="1" id="KW-0812">Transmembrane</keyword>
<keyword evidence="3" id="KW-1185">Reference proteome</keyword>
<keyword evidence="1" id="KW-0472">Membrane</keyword>
<evidence type="ECO:0008006" key="4">
    <source>
        <dbReference type="Google" id="ProtNLM"/>
    </source>
</evidence>